<keyword evidence="1" id="KW-0812">Transmembrane</keyword>
<protein>
    <recommendedName>
        <fullName evidence="3">General secretion pathway protein M</fullName>
    </recommendedName>
</protein>
<organism evidence="2">
    <name type="scientific">hydrothermal vent metagenome</name>
    <dbReference type="NCBI Taxonomy" id="652676"/>
    <lineage>
        <taxon>unclassified sequences</taxon>
        <taxon>metagenomes</taxon>
        <taxon>ecological metagenomes</taxon>
    </lineage>
</organism>
<keyword evidence="1" id="KW-1133">Transmembrane helix</keyword>
<evidence type="ECO:0008006" key="3">
    <source>
        <dbReference type="Google" id="ProtNLM"/>
    </source>
</evidence>
<gene>
    <name evidence="2" type="ORF">MNBD_GAMMA01-2182</name>
</gene>
<feature type="transmembrane region" description="Helical" evidence="1">
    <location>
        <begin position="17"/>
        <end position="39"/>
    </location>
</feature>
<dbReference type="InterPro" id="IPR034756">
    <property type="entry name" value="T2SSM_b"/>
</dbReference>
<name>A0A3B0UVA9_9ZZZZ</name>
<dbReference type="NCBIfam" id="NF040576">
    <property type="entry name" value="T2SS_GspM_XpsM"/>
    <property type="match status" value="1"/>
</dbReference>
<evidence type="ECO:0000256" key="1">
    <source>
        <dbReference type="SAM" id="Phobius"/>
    </source>
</evidence>
<keyword evidence="1" id="KW-0472">Membrane</keyword>
<reference evidence="2" key="1">
    <citation type="submission" date="2018-06" db="EMBL/GenBank/DDBJ databases">
        <authorList>
            <person name="Zhirakovskaya E."/>
        </authorList>
    </citation>
    <scope>NUCLEOTIDE SEQUENCE</scope>
</reference>
<dbReference type="Pfam" id="PF10741">
    <property type="entry name" value="T2SSM_b"/>
    <property type="match status" value="1"/>
</dbReference>
<dbReference type="EMBL" id="UOEW01000089">
    <property type="protein sequence ID" value="VAW34921.1"/>
    <property type="molecule type" value="Genomic_DNA"/>
</dbReference>
<proteinExistence type="predicted"/>
<dbReference type="AlphaFoldDB" id="A0A3B0UVA9"/>
<accession>A0A3B0UVA9</accession>
<sequence length="211" mass="24698">MTATPKAQKTNMQMNRWYALLILVFVLVLIYFLFFQSFIAEHALLNEELIDLEQNRQEYTELVSLIPELQKRINTVKETVGDNTSFLVADSYNLGTAELTRILKSIVAKNTDTASECQTVSNTPSKDRDPDQFEKIILKVRMRCQFEKMINVLVDTENHVPHLFIDNLHLEQRTIRRSRRNTTPAKPMLEVRFDLYAYMNKPVKKKDNDKK</sequence>
<evidence type="ECO:0000313" key="2">
    <source>
        <dbReference type="EMBL" id="VAW34921.1"/>
    </source>
</evidence>